<feature type="chain" id="PRO_5045656232" evidence="1">
    <location>
        <begin position="21"/>
        <end position="130"/>
    </location>
</feature>
<evidence type="ECO:0000313" key="3">
    <source>
        <dbReference type="Proteomes" id="UP001615550"/>
    </source>
</evidence>
<sequence>MLKKSVIVALSLVSLSTAYAGDIDLSCMVQVAVASPPVMPKENVAFNVANEYGFSKSITLTGKSGPQYIENVPCNEHPLTITATSYETPSNTLLTQPGVGVGKLKAGPIILGFPGNSVSVVFPYDFTFDG</sequence>
<dbReference type="EMBL" id="JBGORX010000001">
    <property type="protein sequence ID" value="MFJ1267668.1"/>
    <property type="molecule type" value="Genomic_DNA"/>
</dbReference>
<proteinExistence type="predicted"/>
<name>A0ABW8D4P5_9GAMM</name>
<evidence type="ECO:0000256" key="1">
    <source>
        <dbReference type="SAM" id="SignalP"/>
    </source>
</evidence>
<dbReference type="Proteomes" id="UP001615550">
    <property type="component" value="Unassembled WGS sequence"/>
</dbReference>
<feature type="signal peptide" evidence="1">
    <location>
        <begin position="1"/>
        <end position="20"/>
    </location>
</feature>
<reference evidence="2 3" key="1">
    <citation type="submission" date="2024-08" db="EMBL/GenBank/DDBJ databases">
        <title>Draft Genome Sequence of Legionella lytica strain DSB2004, Isolated From a Fire Sprinkler System.</title>
        <authorList>
            <person name="Everhart A.D."/>
            <person name="Kidane D.T."/>
            <person name="Farone A.L."/>
            <person name="Farone M.B."/>
        </authorList>
    </citation>
    <scope>NUCLEOTIDE SEQUENCE [LARGE SCALE GENOMIC DNA]</scope>
    <source>
        <strain evidence="2 3">DSB2004</strain>
    </source>
</reference>
<keyword evidence="1" id="KW-0732">Signal</keyword>
<organism evidence="2 3">
    <name type="scientific">Legionella lytica</name>
    <dbReference type="NCBI Taxonomy" id="96232"/>
    <lineage>
        <taxon>Bacteria</taxon>
        <taxon>Pseudomonadati</taxon>
        <taxon>Pseudomonadota</taxon>
        <taxon>Gammaproteobacteria</taxon>
        <taxon>Legionellales</taxon>
        <taxon>Legionellaceae</taxon>
        <taxon>Legionella</taxon>
    </lineage>
</organism>
<comment type="caution">
    <text evidence="2">The sequence shown here is derived from an EMBL/GenBank/DDBJ whole genome shotgun (WGS) entry which is preliminary data.</text>
</comment>
<gene>
    <name evidence="2" type="ORF">ACD661_03735</name>
</gene>
<dbReference type="RefSeq" id="WP_400186406.1">
    <property type="nucleotide sequence ID" value="NZ_JBGORX010000001.1"/>
</dbReference>
<keyword evidence="3" id="KW-1185">Reference proteome</keyword>
<protein>
    <submittedName>
        <fullName evidence="2">Uncharacterized protein</fullName>
    </submittedName>
</protein>
<evidence type="ECO:0000313" key="2">
    <source>
        <dbReference type="EMBL" id="MFJ1267668.1"/>
    </source>
</evidence>
<accession>A0ABW8D4P5</accession>